<dbReference type="AlphaFoldDB" id="A0A4U0V8Z8"/>
<dbReference type="PANTHER" id="PTHR13774">
    <property type="entry name" value="PHENAZINE BIOSYNTHESIS PROTEIN"/>
    <property type="match status" value="1"/>
</dbReference>
<dbReference type="GO" id="GO:0016853">
    <property type="term" value="F:isomerase activity"/>
    <property type="evidence" value="ECO:0007669"/>
    <property type="project" value="TreeGrafter"/>
</dbReference>
<evidence type="ECO:0008006" key="4">
    <source>
        <dbReference type="Google" id="ProtNLM"/>
    </source>
</evidence>
<dbReference type="Pfam" id="PF02567">
    <property type="entry name" value="PhzC-PhzF"/>
    <property type="match status" value="1"/>
</dbReference>
<evidence type="ECO:0000313" key="2">
    <source>
        <dbReference type="EMBL" id="TKA45103.1"/>
    </source>
</evidence>
<dbReference type="OrthoDB" id="412383at2759"/>
<feature type="active site" evidence="1">
    <location>
        <position position="57"/>
    </location>
</feature>
<name>A0A4U0V8Z8_9PEZI</name>
<dbReference type="EMBL" id="NAJN01003025">
    <property type="protein sequence ID" value="TKA45103.1"/>
    <property type="molecule type" value="Genomic_DNA"/>
</dbReference>
<dbReference type="InterPro" id="IPR003719">
    <property type="entry name" value="Phenazine_PhzF-like"/>
</dbReference>
<evidence type="ECO:0000313" key="3">
    <source>
        <dbReference type="Proteomes" id="UP000308768"/>
    </source>
</evidence>
<organism evidence="2 3">
    <name type="scientific">Cryomyces minteri</name>
    <dbReference type="NCBI Taxonomy" id="331657"/>
    <lineage>
        <taxon>Eukaryota</taxon>
        <taxon>Fungi</taxon>
        <taxon>Dikarya</taxon>
        <taxon>Ascomycota</taxon>
        <taxon>Pezizomycotina</taxon>
        <taxon>Dothideomycetes</taxon>
        <taxon>Dothideomycetes incertae sedis</taxon>
        <taxon>Cryomyces</taxon>
    </lineage>
</organism>
<dbReference type="GO" id="GO:0005737">
    <property type="term" value="C:cytoplasm"/>
    <property type="evidence" value="ECO:0007669"/>
    <property type="project" value="TreeGrafter"/>
</dbReference>
<keyword evidence="3" id="KW-1185">Reference proteome</keyword>
<reference evidence="2 3" key="1">
    <citation type="submission" date="2017-03" db="EMBL/GenBank/DDBJ databases">
        <title>Genomes of endolithic fungi from Antarctica.</title>
        <authorList>
            <person name="Coleine C."/>
            <person name="Masonjones S."/>
            <person name="Stajich J.E."/>
        </authorList>
    </citation>
    <scope>NUCLEOTIDE SEQUENCE [LARGE SCALE GENOMIC DNA]</scope>
    <source>
        <strain evidence="2 3">CCFEE 5187</strain>
    </source>
</reference>
<dbReference type="PANTHER" id="PTHR13774:SF32">
    <property type="entry name" value="ANTISENSE-ENHANCING SEQUENCE 1"/>
    <property type="match status" value="1"/>
</dbReference>
<dbReference type="PIRSF" id="PIRSF016184">
    <property type="entry name" value="PhzC_PhzF"/>
    <property type="match status" value="1"/>
</dbReference>
<dbReference type="SUPFAM" id="SSF54506">
    <property type="entry name" value="Diaminopimelate epimerase-like"/>
    <property type="match status" value="1"/>
</dbReference>
<gene>
    <name evidence="2" type="ORF">B0A49_13239</name>
</gene>
<protein>
    <recommendedName>
        <fullName evidence="4">Phenazine biosynthesis protein</fullName>
    </recommendedName>
</protein>
<dbReference type="Proteomes" id="UP000308768">
    <property type="component" value="Unassembled WGS sequence"/>
</dbReference>
<evidence type="ECO:0000256" key="1">
    <source>
        <dbReference type="PIRSR" id="PIRSR016184-1"/>
    </source>
</evidence>
<dbReference type="NCBIfam" id="TIGR00654">
    <property type="entry name" value="PhzF_family"/>
    <property type="match status" value="1"/>
</dbReference>
<dbReference type="STRING" id="331657.A0A4U0V8Z8"/>
<sequence length="318" mass="34417">MQGTAMAANKRLTFVTLDVFTHTKFSGNPLAIVRVPVSTSLTHEQKQVIAREFNLSETVFLHPALEGLRLPEWKIDIFTVPQEIPFAGHPTIGTACYVLSTYTSQSTGPVCGTFITKAGPISLEYCDGLARASIPHSIHIHRHGLSSAELLGSQPTLNKVVDAKSMRDQSPVVSIVKGMTFALVELGSVEALAHVTTTCTITQPRLDLEWDESFVALYFYVCLPSSEEGLFNLRTRMIAGSLEDPATGSAASALTAYLSLQAGTRSNTYRYAVTQGVEMGRRSDIGVDVTLSEDGTRVADVTLSGRAVQVMEGTLDYQ</sequence>
<dbReference type="Gene3D" id="3.10.310.10">
    <property type="entry name" value="Diaminopimelate Epimerase, Chain A, domain 1"/>
    <property type="match status" value="2"/>
</dbReference>
<accession>A0A4U0V8Z8</accession>
<comment type="caution">
    <text evidence="2">The sequence shown here is derived from an EMBL/GenBank/DDBJ whole genome shotgun (WGS) entry which is preliminary data.</text>
</comment>
<proteinExistence type="predicted"/>